<dbReference type="GeneID" id="37269485"/>
<feature type="compositionally biased region" description="Low complexity" evidence="14">
    <location>
        <begin position="680"/>
        <end position="694"/>
    </location>
</feature>
<dbReference type="Pfam" id="PF08587">
    <property type="entry name" value="UBA_2"/>
    <property type="match status" value="1"/>
</dbReference>
<dbReference type="GO" id="GO:0005737">
    <property type="term" value="C:cytoplasm"/>
    <property type="evidence" value="ECO:0007669"/>
    <property type="project" value="TreeGrafter"/>
</dbReference>
<keyword evidence="7 16" id="KW-0418">Kinase</keyword>
<dbReference type="PROSITE" id="PS00107">
    <property type="entry name" value="PROTEIN_KINASE_ATP"/>
    <property type="match status" value="1"/>
</dbReference>
<evidence type="ECO:0000256" key="12">
    <source>
        <dbReference type="ARBA" id="ARBA00048679"/>
    </source>
</evidence>
<dbReference type="InterPro" id="IPR013896">
    <property type="entry name" value="SNF1_UBA"/>
</dbReference>
<organism evidence="16 17">
    <name type="scientific">Tilletiopsis washingtonensis</name>
    <dbReference type="NCBI Taxonomy" id="58919"/>
    <lineage>
        <taxon>Eukaryota</taxon>
        <taxon>Fungi</taxon>
        <taxon>Dikarya</taxon>
        <taxon>Basidiomycota</taxon>
        <taxon>Ustilaginomycotina</taxon>
        <taxon>Exobasidiomycetes</taxon>
        <taxon>Entylomatales</taxon>
        <taxon>Entylomatales incertae sedis</taxon>
        <taxon>Tilletiopsis</taxon>
    </lineage>
</organism>
<feature type="binding site" evidence="13">
    <location>
        <position position="100"/>
    </location>
    <ligand>
        <name>ATP</name>
        <dbReference type="ChEBI" id="CHEBI:30616"/>
    </ligand>
</feature>
<comment type="similarity">
    <text evidence="2">Belongs to the protein kinase superfamily. CAMK Ser/Thr protein kinase family. SNF1 subfamily.</text>
</comment>
<evidence type="ECO:0000256" key="7">
    <source>
        <dbReference type="ARBA" id="ARBA00022777"/>
    </source>
</evidence>
<dbReference type="InterPro" id="IPR032270">
    <property type="entry name" value="AMPK_C"/>
</dbReference>
<keyword evidence="8 13" id="KW-0067">ATP-binding</keyword>
<feature type="compositionally biased region" description="Basic residues" evidence="14">
    <location>
        <begin position="556"/>
        <end position="565"/>
    </location>
</feature>
<feature type="compositionally biased region" description="Low complexity" evidence="14">
    <location>
        <begin position="48"/>
        <end position="59"/>
    </location>
</feature>
<name>A0A316ZEX2_9BASI</name>
<dbReference type="Pfam" id="PF00069">
    <property type="entry name" value="Pkinase"/>
    <property type="match status" value="1"/>
</dbReference>
<evidence type="ECO:0000256" key="1">
    <source>
        <dbReference type="ARBA" id="ARBA00004123"/>
    </source>
</evidence>
<dbReference type="GO" id="GO:0004674">
    <property type="term" value="F:protein serine/threonine kinase activity"/>
    <property type="evidence" value="ECO:0007669"/>
    <property type="project" value="UniProtKB-KW"/>
</dbReference>
<evidence type="ECO:0000259" key="15">
    <source>
        <dbReference type="PROSITE" id="PS50011"/>
    </source>
</evidence>
<sequence>MSQHSRHPSDRIGSDRPDSPGPSSGHDGRAPGSDTPDRRQSSRERSSRSSGGSRPQSSGAPKKPPVRIGQYTLQQTLGTGSFGKVKLATHSITGHRVAMKIINRRKISSMDMGGRVKREIQYLKLLRHPHIIKLYEVITTPSDIIMVIEYAGGELFQYIVDRGRMSEDEARRFFQQIICAIEYTHRHKIVHRDLKPENLLLDEFLNVKIGDFGLSNIMTDGDFLKTSCGSPNYAAPEVISGKLYAGPEIDIWSCGVILYVMLCGRLPFDDEYIPTLFKKINGGIYSLPSYLSAEAKHLLSCMLVVDPVKRITIAEIRQLPWFKQNLPAYLRPLPPTPAAESPGFDFMMSRSADPSPEGSEGATPEPGDALSTPDLGHLEEEIVEELAGKMVGFTREDVVQHLMDPSDNQVKVAYQLVRDHKRMLQTAHLDEQKEMQGFLAQSPPAWNAGLSELGRSTSIKRQGRSAPPQPVDGNVTDEPDHSVILDGNATDDAAETSDDGGTLLSDEDATDDDLAESATPVHSGIGVLETSLLRGNVGPAGGAPPEPAPAPAAPQRKPRSRWHFGIRSRSPPMEIMLELYRTLQVLGMEWRAPSETQPSKGDKAAGESEDAAKGDDLFFIETRWKVQNVIVRMNLQLYRVDDSNYLVDFRNVGYVRLPPAAPESSGVDADALGATLEQAYQESSQGGAASGAAAPKGPSLTPPVPEGRKDVSSPFLFLECATRLIVELAGGG</sequence>
<feature type="compositionally biased region" description="Basic and acidic residues" evidence="14">
    <location>
        <begin position="35"/>
        <end position="47"/>
    </location>
</feature>
<dbReference type="SMART" id="SM00220">
    <property type="entry name" value="S_TKc"/>
    <property type="match status" value="1"/>
</dbReference>
<protein>
    <recommendedName>
        <fullName evidence="3">non-specific serine/threonine protein kinase</fullName>
        <ecNumber evidence="3">2.7.11.1</ecNumber>
    </recommendedName>
</protein>
<dbReference type="Proteomes" id="UP000245946">
    <property type="component" value="Unassembled WGS sequence"/>
</dbReference>
<evidence type="ECO:0000256" key="4">
    <source>
        <dbReference type="ARBA" id="ARBA00022527"/>
    </source>
</evidence>
<feature type="compositionally biased region" description="Basic and acidic residues" evidence="14">
    <location>
        <begin position="7"/>
        <end position="18"/>
    </location>
</feature>
<dbReference type="RefSeq" id="XP_025599741.1">
    <property type="nucleotide sequence ID" value="XM_025741941.1"/>
</dbReference>
<dbReference type="AlphaFoldDB" id="A0A316ZEX2"/>
<reference evidence="16 17" key="1">
    <citation type="journal article" date="2018" name="Mol. Biol. Evol.">
        <title>Broad Genomic Sampling Reveals a Smut Pathogenic Ancestry of the Fungal Clade Ustilaginomycotina.</title>
        <authorList>
            <person name="Kijpornyongpan T."/>
            <person name="Mondo S.J."/>
            <person name="Barry K."/>
            <person name="Sandor L."/>
            <person name="Lee J."/>
            <person name="Lipzen A."/>
            <person name="Pangilinan J."/>
            <person name="LaButti K."/>
            <person name="Hainaut M."/>
            <person name="Henrissat B."/>
            <person name="Grigoriev I.V."/>
            <person name="Spatafora J.W."/>
            <person name="Aime M.C."/>
        </authorList>
    </citation>
    <scope>NUCLEOTIDE SEQUENCE [LARGE SCALE GENOMIC DNA]</scope>
    <source>
        <strain evidence="16 17">MCA 4186</strain>
    </source>
</reference>
<feature type="compositionally biased region" description="Basic and acidic residues" evidence="14">
    <location>
        <begin position="600"/>
        <end position="611"/>
    </location>
</feature>
<feature type="region of interest" description="Disordered" evidence="14">
    <location>
        <begin position="458"/>
        <end position="565"/>
    </location>
</feature>
<feature type="region of interest" description="Disordered" evidence="14">
    <location>
        <begin position="341"/>
        <end position="373"/>
    </location>
</feature>
<dbReference type="OrthoDB" id="193931at2759"/>
<comment type="catalytic activity">
    <reaction evidence="12">
        <text>L-seryl-[protein] + ATP = O-phospho-L-seryl-[protein] + ADP + H(+)</text>
        <dbReference type="Rhea" id="RHEA:17989"/>
        <dbReference type="Rhea" id="RHEA-COMP:9863"/>
        <dbReference type="Rhea" id="RHEA-COMP:11604"/>
        <dbReference type="ChEBI" id="CHEBI:15378"/>
        <dbReference type="ChEBI" id="CHEBI:29999"/>
        <dbReference type="ChEBI" id="CHEBI:30616"/>
        <dbReference type="ChEBI" id="CHEBI:83421"/>
        <dbReference type="ChEBI" id="CHEBI:456216"/>
        <dbReference type="EC" id="2.7.11.1"/>
    </reaction>
</comment>
<dbReference type="Gene3D" id="1.10.510.10">
    <property type="entry name" value="Transferase(Phosphotransferase) domain 1"/>
    <property type="match status" value="1"/>
</dbReference>
<feature type="compositionally biased region" description="Acidic residues" evidence="14">
    <location>
        <begin position="505"/>
        <end position="515"/>
    </location>
</feature>
<evidence type="ECO:0000256" key="3">
    <source>
        <dbReference type="ARBA" id="ARBA00012513"/>
    </source>
</evidence>
<dbReference type="InterPro" id="IPR017441">
    <property type="entry name" value="Protein_kinase_ATP_BS"/>
</dbReference>
<evidence type="ECO:0000256" key="14">
    <source>
        <dbReference type="SAM" id="MobiDB-lite"/>
    </source>
</evidence>
<keyword evidence="5" id="KW-0808">Transferase</keyword>
<keyword evidence="10" id="KW-0119">Carbohydrate metabolism</keyword>
<dbReference type="EC" id="2.7.11.1" evidence="3"/>
<feature type="region of interest" description="Disordered" evidence="14">
    <location>
        <begin position="1"/>
        <end position="67"/>
    </location>
</feature>
<dbReference type="FunFam" id="3.30.200.20:FF:000236">
    <property type="entry name" value="Non-specific serine/threonine protein kinase"/>
    <property type="match status" value="1"/>
</dbReference>
<comment type="subcellular location">
    <subcellularLocation>
        <location evidence="1">Nucleus</location>
    </subcellularLocation>
</comment>
<keyword evidence="17" id="KW-1185">Reference proteome</keyword>
<dbReference type="Pfam" id="PF16579">
    <property type="entry name" value="AdenylateSensor"/>
    <property type="match status" value="1"/>
</dbReference>
<feature type="region of interest" description="Disordered" evidence="14">
    <location>
        <begin position="592"/>
        <end position="611"/>
    </location>
</feature>
<keyword evidence="6 13" id="KW-0547">Nucleotide-binding</keyword>
<dbReference type="PROSITE" id="PS50011">
    <property type="entry name" value="PROTEIN_KINASE_DOM"/>
    <property type="match status" value="1"/>
</dbReference>
<dbReference type="CDD" id="cd14334">
    <property type="entry name" value="UBA_SNF1_fungi"/>
    <property type="match status" value="1"/>
</dbReference>
<evidence type="ECO:0000313" key="16">
    <source>
        <dbReference type="EMBL" id="PWN99462.1"/>
    </source>
</evidence>
<dbReference type="CDD" id="cd14079">
    <property type="entry name" value="STKc_AMPK_alpha"/>
    <property type="match status" value="1"/>
</dbReference>
<keyword evidence="9" id="KW-0539">Nucleus</keyword>
<keyword evidence="4" id="KW-0723">Serine/threonine-protein kinase</keyword>
<dbReference type="PANTHER" id="PTHR24346:SF110">
    <property type="entry name" value="NON-SPECIFIC SERINE_THREONINE PROTEIN KINASE"/>
    <property type="match status" value="1"/>
</dbReference>
<feature type="compositionally biased region" description="Pro residues" evidence="14">
    <location>
        <begin position="542"/>
        <end position="552"/>
    </location>
</feature>
<dbReference type="EMBL" id="KZ819288">
    <property type="protein sequence ID" value="PWN99462.1"/>
    <property type="molecule type" value="Genomic_DNA"/>
</dbReference>
<evidence type="ECO:0000256" key="11">
    <source>
        <dbReference type="ARBA" id="ARBA00047899"/>
    </source>
</evidence>
<dbReference type="FunFam" id="1.10.510.10:FF:000544">
    <property type="entry name" value="Non-specific serine/threonine protein kinase"/>
    <property type="match status" value="1"/>
</dbReference>
<dbReference type="SUPFAM" id="SSF56112">
    <property type="entry name" value="Protein kinase-like (PK-like)"/>
    <property type="match status" value="1"/>
</dbReference>
<dbReference type="Gene3D" id="1.10.8.10">
    <property type="entry name" value="DNA helicase RuvA subunit, C-terminal domain"/>
    <property type="match status" value="1"/>
</dbReference>
<gene>
    <name evidence="16" type="ORF">FA09DRAFT_328854</name>
</gene>
<evidence type="ECO:0000256" key="5">
    <source>
        <dbReference type="ARBA" id="ARBA00022679"/>
    </source>
</evidence>
<dbReference type="InterPro" id="IPR011009">
    <property type="entry name" value="Kinase-like_dom_sf"/>
</dbReference>
<accession>A0A316ZEX2</accession>
<comment type="catalytic activity">
    <reaction evidence="11">
        <text>L-threonyl-[protein] + ATP = O-phospho-L-threonyl-[protein] + ADP + H(+)</text>
        <dbReference type="Rhea" id="RHEA:46608"/>
        <dbReference type="Rhea" id="RHEA-COMP:11060"/>
        <dbReference type="Rhea" id="RHEA-COMP:11605"/>
        <dbReference type="ChEBI" id="CHEBI:15378"/>
        <dbReference type="ChEBI" id="CHEBI:30013"/>
        <dbReference type="ChEBI" id="CHEBI:30616"/>
        <dbReference type="ChEBI" id="CHEBI:61977"/>
        <dbReference type="ChEBI" id="CHEBI:456216"/>
        <dbReference type="EC" id="2.7.11.1"/>
    </reaction>
</comment>
<dbReference type="GO" id="GO:0005634">
    <property type="term" value="C:nucleus"/>
    <property type="evidence" value="ECO:0007669"/>
    <property type="project" value="UniProtKB-SubCell"/>
</dbReference>
<evidence type="ECO:0000313" key="17">
    <source>
        <dbReference type="Proteomes" id="UP000245946"/>
    </source>
</evidence>
<dbReference type="InterPro" id="IPR008271">
    <property type="entry name" value="Ser/Thr_kinase_AS"/>
</dbReference>
<evidence type="ECO:0000256" key="10">
    <source>
        <dbReference type="ARBA" id="ARBA00023277"/>
    </source>
</evidence>
<dbReference type="STRING" id="58919.A0A316ZEX2"/>
<evidence type="ECO:0000256" key="8">
    <source>
        <dbReference type="ARBA" id="ARBA00022840"/>
    </source>
</evidence>
<feature type="region of interest" description="Disordered" evidence="14">
    <location>
        <begin position="680"/>
        <end position="705"/>
    </location>
</feature>
<dbReference type="CDD" id="cd12122">
    <property type="entry name" value="AMPKA_C"/>
    <property type="match status" value="1"/>
</dbReference>
<dbReference type="InterPro" id="IPR028375">
    <property type="entry name" value="KA1/Ssp2_C"/>
</dbReference>
<dbReference type="SUPFAM" id="SSF103243">
    <property type="entry name" value="KA1-like"/>
    <property type="match status" value="1"/>
</dbReference>
<evidence type="ECO:0000256" key="13">
    <source>
        <dbReference type="PROSITE-ProRule" id="PRU10141"/>
    </source>
</evidence>
<evidence type="ECO:0000256" key="9">
    <source>
        <dbReference type="ARBA" id="ARBA00023242"/>
    </source>
</evidence>
<dbReference type="PROSITE" id="PS00108">
    <property type="entry name" value="PROTEIN_KINASE_ST"/>
    <property type="match status" value="1"/>
</dbReference>
<dbReference type="GO" id="GO:0106310">
    <property type="term" value="F:protein serine kinase activity"/>
    <property type="evidence" value="ECO:0007669"/>
    <property type="project" value="RHEA"/>
</dbReference>
<feature type="domain" description="Protein kinase" evidence="15">
    <location>
        <begin position="71"/>
        <end position="322"/>
    </location>
</feature>
<dbReference type="InterPro" id="IPR000719">
    <property type="entry name" value="Prot_kinase_dom"/>
</dbReference>
<evidence type="ECO:0000256" key="2">
    <source>
        <dbReference type="ARBA" id="ARBA00006234"/>
    </source>
</evidence>
<dbReference type="GO" id="GO:0005524">
    <property type="term" value="F:ATP binding"/>
    <property type="evidence" value="ECO:0007669"/>
    <property type="project" value="UniProtKB-UniRule"/>
</dbReference>
<dbReference type="PANTHER" id="PTHR24346">
    <property type="entry name" value="MAP/MICROTUBULE AFFINITY-REGULATING KINASE"/>
    <property type="match status" value="1"/>
</dbReference>
<evidence type="ECO:0000256" key="6">
    <source>
        <dbReference type="ARBA" id="ARBA00022741"/>
    </source>
</evidence>
<dbReference type="Gene3D" id="3.30.310.80">
    <property type="entry name" value="Kinase associated domain 1, KA1"/>
    <property type="match status" value="1"/>
</dbReference>
<dbReference type="GO" id="GO:0035556">
    <property type="term" value="P:intracellular signal transduction"/>
    <property type="evidence" value="ECO:0007669"/>
    <property type="project" value="TreeGrafter"/>
</dbReference>
<proteinExistence type="inferred from homology"/>